<dbReference type="FunFam" id="3.40.50.2000:FF:000006">
    <property type="entry name" value="Sucrose synthase"/>
    <property type="match status" value="1"/>
</dbReference>
<evidence type="ECO:0000256" key="12">
    <source>
        <dbReference type="SAM" id="MobiDB-lite"/>
    </source>
</evidence>
<dbReference type="PANTHER" id="PTHR45839">
    <property type="match status" value="1"/>
</dbReference>
<dbReference type="Pfam" id="PF00862">
    <property type="entry name" value="GT-B_Sucrose_synth"/>
    <property type="match status" value="1"/>
</dbReference>
<dbReference type="Pfam" id="PF03381">
    <property type="entry name" value="CDC50"/>
    <property type="match status" value="1"/>
</dbReference>
<evidence type="ECO:0000256" key="7">
    <source>
        <dbReference type="ARBA" id="ARBA00022679"/>
    </source>
</evidence>
<dbReference type="GO" id="GO:0005985">
    <property type="term" value="P:sucrose metabolic process"/>
    <property type="evidence" value="ECO:0007669"/>
    <property type="project" value="InterPro"/>
</dbReference>
<evidence type="ECO:0000313" key="18">
    <source>
        <dbReference type="EMBL" id="KAG5529827.1"/>
    </source>
</evidence>
<comment type="function">
    <text evidence="1">Sucrose-cleaving enzyme that provides UDP-glucose and fructose for various metabolic pathways.</text>
</comment>
<evidence type="ECO:0000256" key="10">
    <source>
        <dbReference type="ARBA" id="ARBA00023136"/>
    </source>
</evidence>
<accession>A0AAV6IMD7</accession>
<keyword evidence="19" id="KW-1185">Reference proteome</keyword>
<comment type="caution">
    <text evidence="18">The sequence shown here is derived from an EMBL/GenBank/DDBJ whole genome shotgun (WGS) entry which is preliminary data.</text>
</comment>
<evidence type="ECO:0000259" key="17">
    <source>
        <dbReference type="Pfam" id="PF24862"/>
    </source>
</evidence>
<feature type="region of interest" description="Disordered" evidence="12">
    <location>
        <begin position="723"/>
        <end position="742"/>
    </location>
</feature>
<dbReference type="Pfam" id="PF24861">
    <property type="entry name" value="SUS_N"/>
    <property type="match status" value="1"/>
</dbReference>
<feature type="domain" description="Glycosyl transferase family 1" evidence="14">
    <location>
        <begin position="522"/>
        <end position="694"/>
    </location>
</feature>
<keyword evidence="10 13" id="KW-0472">Membrane</keyword>
<evidence type="ECO:0000259" key="16">
    <source>
        <dbReference type="Pfam" id="PF24861"/>
    </source>
</evidence>
<comment type="subcellular location">
    <subcellularLocation>
        <location evidence="2">Membrane</location>
    </subcellularLocation>
</comment>
<dbReference type="GO" id="GO:0016157">
    <property type="term" value="F:sucrose synthase activity"/>
    <property type="evidence" value="ECO:0007669"/>
    <property type="project" value="UniProtKB-EC"/>
</dbReference>
<comment type="catalytic activity">
    <reaction evidence="11">
        <text>an NDP-alpha-D-glucose + D-fructose = a ribonucleoside 5'-diphosphate + sucrose + H(+)</text>
        <dbReference type="Rhea" id="RHEA:16241"/>
        <dbReference type="ChEBI" id="CHEBI:15378"/>
        <dbReference type="ChEBI" id="CHEBI:17992"/>
        <dbReference type="ChEBI" id="CHEBI:37721"/>
        <dbReference type="ChEBI" id="CHEBI:57930"/>
        <dbReference type="ChEBI" id="CHEBI:76533"/>
        <dbReference type="EC" id="2.4.1.13"/>
    </reaction>
</comment>
<gene>
    <name evidence="18" type="ORF">RHGRI_030267</name>
</gene>
<feature type="compositionally biased region" description="Low complexity" evidence="12">
    <location>
        <begin position="754"/>
        <end position="767"/>
    </location>
</feature>
<dbReference type="Proteomes" id="UP000823749">
    <property type="component" value="Chromosome 10"/>
</dbReference>
<name>A0AAV6IMD7_9ERIC</name>
<keyword evidence="7" id="KW-0808">Transferase</keyword>
<sequence>MAAASSISPALKRSETIADSMPDALRESRYYMKRCFAKYVEKGKRLMKLHHLMGEMEIVINDKAEREQVLSGLLGYILCTTQEAAVVPPYVAFAIRPNPGYWEFVKVSSVDLSVEGITAAEAKDENALEVDFGAMDFSMPHLTLSSSIGNGLHFVSKFLTSNLNGGSGSQGAQPLVDYLLSLNHHGEKLMINETVNTASKLQTALIIAEAALSTLPKDTPYQDFEQRFRRWGFEKGWGDTVERVKETMRSLSEIFQAPDPLNVEKFFGRVPTVFNVVLFSVHGYFGQADVLGLPDTGGQVVYVLDQVVALEEELLIRMKHQGLNMKPQILVVTRLIPDAKGTKCNVELEPIANTKHSNILRVPFKTENGVLPQWVSRFDIYPYLERFTQGTIAHALEKTKYEDSDLKWKELDPKYHFSCQFTADTIAMNAADFIITSTYQEIAGSKDRPGQYESHTAFTLPGLCRVVSGINVFDPKFNIAAPGADQSVYFPCTEQKRFTSFRPGIEELLFNKVDNSEHIGYLEDRKKPMIFSMARLDVVKNISGLTEWYGKNKRLRSLVNLVVVAGFFDPSKSKDREEAAEIKKMHMLIEKYQLKGQIRWIAAQTDRHRNGELYRCIADTKGAFVQPALYEAFGLTVIEAMNCGLPTFATSQGGPAEIIVDGVSGFHIDPTNGDESGNKIADFFQKCKEDPEYWNRISKGGLQRINECYTWKIYANKVKNVPTSEASQPQVPKEKPKAQPSQRYILKMMDPEDAAGPSESPASAAAAAKKKNSKKPKYSKFTQQELPACKPILSHRWVITAFISVGVIFIPIGLASLFASEKVVEIVDRYDKACVPSTYSNDALAYIQSAKTNKTCIRSLTVPKKMKSPIYIYYQLDNFYQNHRRYAQSRSDDQLRSKAYEYDTEDCDPESTSIGGPIVPCGLIAWSLFNDTYRLSYQKEDLEISKKDIAWKSDQQHKFGSNVYPKNFQSSGLIGGAKLNKSIPLSEQVDLIVWMRTAALPTFRKLYGKIEVDLEANQSIAVVIQNNYNTYSFGGKKTLVLSTTSWIGGKNDFLGIAYIAVGGLSLFMAITFALVYVIMPRPFGDPSFLTSNIITPAGQSN</sequence>
<dbReference type="InterPro" id="IPR056736">
    <property type="entry name" value="SUS_EPBD"/>
</dbReference>
<comment type="similarity">
    <text evidence="3">Belongs to the glycosyltransferase 1 family. Plant sucrose synthase subfamily.</text>
</comment>
<dbReference type="GO" id="GO:0016020">
    <property type="term" value="C:membrane"/>
    <property type="evidence" value="ECO:0007669"/>
    <property type="project" value="UniProtKB-SubCell"/>
</dbReference>
<feature type="transmembrane region" description="Helical" evidence="13">
    <location>
        <begin position="797"/>
        <end position="819"/>
    </location>
</feature>
<feature type="region of interest" description="Disordered" evidence="12">
    <location>
        <begin position="751"/>
        <end position="771"/>
    </location>
</feature>
<dbReference type="Gene3D" id="3.40.50.2000">
    <property type="entry name" value="Glycogen Phosphorylase B"/>
    <property type="match status" value="3"/>
</dbReference>
<dbReference type="InterPro" id="IPR001296">
    <property type="entry name" value="Glyco_trans_1"/>
</dbReference>
<evidence type="ECO:0000256" key="11">
    <source>
        <dbReference type="ARBA" id="ARBA00049030"/>
    </source>
</evidence>
<proteinExistence type="inferred from homology"/>
<evidence type="ECO:0000313" key="19">
    <source>
        <dbReference type="Proteomes" id="UP000823749"/>
    </source>
</evidence>
<dbReference type="PANTHER" id="PTHR45839:SF4">
    <property type="entry name" value="SUCROSE SYNTHASE 5"/>
    <property type="match status" value="1"/>
</dbReference>
<dbReference type="InterPro" id="IPR012820">
    <property type="entry name" value="Sucrose_synthase_pln/cyn"/>
</dbReference>
<evidence type="ECO:0000256" key="9">
    <source>
        <dbReference type="ARBA" id="ARBA00022989"/>
    </source>
</evidence>
<evidence type="ECO:0000256" key="2">
    <source>
        <dbReference type="ARBA" id="ARBA00004370"/>
    </source>
</evidence>
<feature type="domain" description="Sucrose synthase first GT-B" evidence="15">
    <location>
        <begin position="387"/>
        <end position="510"/>
    </location>
</feature>
<dbReference type="InterPro" id="IPR005045">
    <property type="entry name" value="CDC50/LEM3_fam"/>
</dbReference>
<evidence type="ECO:0000256" key="4">
    <source>
        <dbReference type="ARBA" id="ARBA00009457"/>
    </source>
</evidence>
<evidence type="ECO:0000256" key="1">
    <source>
        <dbReference type="ARBA" id="ARBA00002595"/>
    </source>
</evidence>
<evidence type="ECO:0000259" key="14">
    <source>
        <dbReference type="Pfam" id="PF00534"/>
    </source>
</evidence>
<evidence type="ECO:0000259" key="15">
    <source>
        <dbReference type="Pfam" id="PF00862"/>
    </source>
</evidence>
<feature type="domain" description="Sucrose synthase N-terminal" evidence="16">
    <location>
        <begin position="13"/>
        <end position="121"/>
    </location>
</feature>
<dbReference type="InterPro" id="IPR056735">
    <property type="entry name" value="SUS_N"/>
</dbReference>
<feature type="transmembrane region" description="Helical" evidence="13">
    <location>
        <begin position="1056"/>
        <end position="1079"/>
    </location>
</feature>
<dbReference type="SUPFAM" id="SSF53756">
    <property type="entry name" value="UDP-Glycosyltransferase/glycogen phosphorylase"/>
    <property type="match status" value="1"/>
</dbReference>
<keyword evidence="6" id="KW-0328">Glycosyltransferase</keyword>
<evidence type="ECO:0000256" key="13">
    <source>
        <dbReference type="SAM" id="Phobius"/>
    </source>
</evidence>
<dbReference type="Pfam" id="PF00534">
    <property type="entry name" value="Glycos_transf_1"/>
    <property type="match status" value="1"/>
</dbReference>
<dbReference type="Gene3D" id="3.10.450.330">
    <property type="match status" value="1"/>
</dbReference>
<dbReference type="Gene3D" id="1.20.120.1230">
    <property type="match status" value="1"/>
</dbReference>
<dbReference type="EMBL" id="JACTNZ010000010">
    <property type="protein sequence ID" value="KAG5529827.1"/>
    <property type="molecule type" value="Genomic_DNA"/>
</dbReference>
<organism evidence="18 19">
    <name type="scientific">Rhododendron griersonianum</name>
    <dbReference type="NCBI Taxonomy" id="479676"/>
    <lineage>
        <taxon>Eukaryota</taxon>
        <taxon>Viridiplantae</taxon>
        <taxon>Streptophyta</taxon>
        <taxon>Embryophyta</taxon>
        <taxon>Tracheophyta</taxon>
        <taxon>Spermatophyta</taxon>
        <taxon>Magnoliopsida</taxon>
        <taxon>eudicotyledons</taxon>
        <taxon>Gunneridae</taxon>
        <taxon>Pentapetalae</taxon>
        <taxon>asterids</taxon>
        <taxon>Ericales</taxon>
        <taxon>Ericaceae</taxon>
        <taxon>Ericoideae</taxon>
        <taxon>Rhodoreae</taxon>
        <taxon>Rhododendron</taxon>
    </lineage>
</organism>
<feature type="domain" description="Sucrose synthase EPBD" evidence="17">
    <location>
        <begin position="150"/>
        <end position="239"/>
    </location>
</feature>
<dbReference type="EC" id="2.4.1.13" evidence="5"/>
<comment type="similarity">
    <text evidence="4">Belongs to the CDC50/LEM3 family.</text>
</comment>
<evidence type="ECO:0000256" key="5">
    <source>
        <dbReference type="ARBA" id="ARBA00012540"/>
    </source>
</evidence>
<dbReference type="AlphaFoldDB" id="A0AAV6IMD7"/>
<evidence type="ECO:0000256" key="8">
    <source>
        <dbReference type="ARBA" id="ARBA00022692"/>
    </source>
</evidence>
<evidence type="ECO:0000256" key="6">
    <source>
        <dbReference type="ARBA" id="ARBA00022676"/>
    </source>
</evidence>
<keyword evidence="9 13" id="KW-1133">Transmembrane helix</keyword>
<dbReference type="InterPro" id="IPR000368">
    <property type="entry name" value="Sucrose_synth_GT-B1"/>
</dbReference>
<protein>
    <recommendedName>
        <fullName evidence="5">sucrose synthase</fullName>
        <ecNumber evidence="5">2.4.1.13</ecNumber>
    </recommendedName>
</protein>
<dbReference type="Pfam" id="PF24862">
    <property type="entry name" value="SUS_EPBD"/>
    <property type="match status" value="1"/>
</dbReference>
<evidence type="ECO:0000256" key="3">
    <source>
        <dbReference type="ARBA" id="ARBA00005894"/>
    </source>
</evidence>
<reference evidence="18" key="1">
    <citation type="submission" date="2020-08" db="EMBL/GenBank/DDBJ databases">
        <title>Plant Genome Project.</title>
        <authorList>
            <person name="Zhang R.-G."/>
        </authorList>
    </citation>
    <scope>NUCLEOTIDE SEQUENCE</scope>
    <source>
        <strain evidence="18">WSP0</strain>
        <tissue evidence="18">Leaf</tissue>
    </source>
</reference>
<dbReference type="FunFam" id="1.20.120.1230:FF:000001">
    <property type="entry name" value="Sucrose synthase"/>
    <property type="match status" value="1"/>
</dbReference>
<keyword evidence="8 13" id="KW-0812">Transmembrane</keyword>